<evidence type="ECO:0000313" key="1">
    <source>
        <dbReference type="EMBL" id="ABS45758.1"/>
    </source>
</evidence>
<keyword evidence="1" id="KW-0614">Plasmid</keyword>
<dbReference type="Proteomes" id="UP000002412">
    <property type="component" value="Plasmid p_153kb"/>
</dbReference>
<protein>
    <submittedName>
        <fullName evidence="1">Uncharacterized protein</fullName>
    </submittedName>
</protein>
<dbReference type="KEGG" id="ypi:YpsIP31758_B0077"/>
<dbReference type="EMBL" id="CP000719">
    <property type="protein sequence ID" value="ABS45758.1"/>
    <property type="molecule type" value="Genomic_DNA"/>
</dbReference>
<dbReference type="AlphaFoldDB" id="A0A0U1QTP9"/>
<evidence type="ECO:0000313" key="2">
    <source>
        <dbReference type="Proteomes" id="UP000002412"/>
    </source>
</evidence>
<sequence length="335" mass="38345">MLPQDSLQQELIESIKKSLTFDILYQRIRPDISKFITATSKLSLKGLDDWERLIRAEIFYSLRQYSQKESDNDFQQVGSLRWMDICSADGFRRERALRTLSGGAPNSFLLALVVRKLNDWVPQVRAAARDALPLVAEKSDPEFIVDVLFITLPYWDSWGRMEDIEKEVLMKVVLMEKVANALKKRLLTSSSGPVATIFVQAGRTTALDKFLAEISEKSIQPSLRAKAYRCQFESKFVWAEGLTWQWVDKVHGIQRRIPTLKERVIATTRPFIDTLRMATTDRSPMVRRIAGEMLIKELDNIGDEAFKLANILATDISLSVAERGRYALADLEKRN</sequence>
<dbReference type="InterPro" id="IPR016024">
    <property type="entry name" value="ARM-type_fold"/>
</dbReference>
<proteinExistence type="predicted"/>
<organism evidence="1 2">
    <name type="scientific">Yersinia pseudotuberculosis serotype O:1b (strain IP 31758)</name>
    <dbReference type="NCBI Taxonomy" id="349747"/>
    <lineage>
        <taxon>Bacteria</taxon>
        <taxon>Pseudomonadati</taxon>
        <taxon>Pseudomonadota</taxon>
        <taxon>Gammaproteobacteria</taxon>
        <taxon>Enterobacterales</taxon>
        <taxon>Yersiniaceae</taxon>
        <taxon>Yersinia</taxon>
    </lineage>
</organism>
<reference evidence="1 2" key="1">
    <citation type="journal article" date="2007" name="PLoS Genet.">
        <title>The complete genome sequence of Yersinia pseudotuberculosis IP31758, the causative agent of Far East scarlet-like fever.</title>
        <authorList>
            <person name="Eppinger M."/>
            <person name="Rosovitz M.J."/>
            <person name="Fricke W.F."/>
            <person name="Rasko D.A."/>
            <person name="Kokorina G."/>
            <person name="Fayolle C."/>
            <person name="Lindler L.E."/>
            <person name="Carniel E."/>
            <person name="Ravel J."/>
        </authorList>
    </citation>
    <scope>NUCLEOTIDE SEQUENCE [LARGE SCALE GENOMIC DNA]</scope>
    <source>
        <strain evidence="1 2">IP 31758</strain>
        <plasmid evidence="2">Plasmid plasmid_153kb</plasmid>
    </source>
</reference>
<dbReference type="RefSeq" id="WP_011988602.1">
    <property type="nucleotide sequence ID" value="NC_009705.1"/>
</dbReference>
<accession>A0A0U1QTP9</accession>
<gene>
    <name evidence="1" type="ordered locus">YpsIP31758_B0077</name>
</gene>
<name>A0A0U1QTP9_YERP3</name>
<geneLocation type="plasmid" evidence="2">
    <name>plasmid_153kb</name>
</geneLocation>
<dbReference type="HOGENOM" id="CLU_057867_0_0_6"/>
<dbReference type="SUPFAM" id="SSF48371">
    <property type="entry name" value="ARM repeat"/>
    <property type="match status" value="1"/>
</dbReference>